<name>A0ABQ4BRI1_9ACTN</name>
<sequence>MTVRRMTLAEVLATYRPSVGGDTWKSAIPDLLADPDSAQCVELLRSELVVNGGFAQPILVDPEAREILDGMHRIAAALRNRHDWLKVADSPSDLPDPRRVQATLGTSAVTSTLVDRLARVLRSFPFPGGWTNCDGLFPGDVTVTGWWQCPEGFDAELAAELIARAAAAGIKLVLLSLTPLDDPTAL</sequence>
<dbReference type="RefSeq" id="WP_344574887.1">
    <property type="nucleotide sequence ID" value="NZ_BAAATY010000062.1"/>
</dbReference>
<accession>A0ABQ4BRI1</accession>
<protein>
    <submittedName>
        <fullName evidence="1">Uncharacterized protein</fullName>
    </submittedName>
</protein>
<comment type="caution">
    <text evidence="1">The sequence shown here is derived from an EMBL/GenBank/DDBJ whole genome shotgun (WGS) entry which is preliminary data.</text>
</comment>
<dbReference type="Proteomes" id="UP000624709">
    <property type="component" value="Unassembled WGS sequence"/>
</dbReference>
<reference evidence="1 2" key="1">
    <citation type="submission" date="2021-01" db="EMBL/GenBank/DDBJ databases">
        <title>Whole genome shotgun sequence of Actinoplanes palleronii NBRC 14916.</title>
        <authorList>
            <person name="Komaki H."/>
            <person name="Tamura T."/>
        </authorList>
    </citation>
    <scope>NUCLEOTIDE SEQUENCE [LARGE SCALE GENOMIC DNA]</scope>
    <source>
        <strain evidence="1 2">NBRC 14916</strain>
    </source>
</reference>
<proteinExistence type="predicted"/>
<organism evidence="1 2">
    <name type="scientific">Actinoplanes palleronii</name>
    <dbReference type="NCBI Taxonomy" id="113570"/>
    <lineage>
        <taxon>Bacteria</taxon>
        <taxon>Bacillati</taxon>
        <taxon>Actinomycetota</taxon>
        <taxon>Actinomycetes</taxon>
        <taxon>Micromonosporales</taxon>
        <taxon>Micromonosporaceae</taxon>
        <taxon>Actinoplanes</taxon>
    </lineage>
</organism>
<evidence type="ECO:0000313" key="1">
    <source>
        <dbReference type="EMBL" id="GIE73288.1"/>
    </source>
</evidence>
<dbReference type="SUPFAM" id="SSF110849">
    <property type="entry name" value="ParB/Sulfiredoxin"/>
    <property type="match status" value="1"/>
</dbReference>
<dbReference type="EMBL" id="BOMS01000169">
    <property type="protein sequence ID" value="GIE73288.1"/>
    <property type="molecule type" value="Genomic_DNA"/>
</dbReference>
<keyword evidence="2" id="KW-1185">Reference proteome</keyword>
<dbReference type="InterPro" id="IPR036086">
    <property type="entry name" value="ParB/Sulfiredoxin_sf"/>
</dbReference>
<gene>
    <name evidence="1" type="ORF">Apa02nite_093960</name>
</gene>
<evidence type="ECO:0000313" key="2">
    <source>
        <dbReference type="Proteomes" id="UP000624709"/>
    </source>
</evidence>